<accession>A0A0C3UZA2</accession>
<name>G7ILZ0_MEDTR</name>
<gene>
    <name evidence="1" type="ordered locus">MTR_2g025440</name>
</gene>
<dbReference type="Gene3D" id="1.25.40.10">
    <property type="entry name" value="Tetratricopeptide repeat domain"/>
    <property type="match status" value="1"/>
</dbReference>
<dbReference type="InterPro" id="IPR011990">
    <property type="entry name" value="TPR-like_helical_dom_sf"/>
</dbReference>
<dbReference type="HOGENOM" id="CLU_1216344_0_0_1"/>
<dbReference type="PaxDb" id="3880-AES64441"/>
<reference evidence="2" key="3">
    <citation type="submission" date="2015-04" db="UniProtKB">
        <authorList>
            <consortium name="EnsemblPlants"/>
        </authorList>
    </citation>
    <scope>IDENTIFICATION</scope>
    <source>
        <strain evidence="2">cv. Jemalong A17</strain>
    </source>
</reference>
<accession>G7ILZ0</accession>
<evidence type="ECO:0000313" key="2">
    <source>
        <dbReference type="EnsemblPlants" id="AES64441"/>
    </source>
</evidence>
<reference evidence="1 3" key="1">
    <citation type="journal article" date="2011" name="Nature">
        <title>The Medicago genome provides insight into the evolution of rhizobial symbioses.</title>
        <authorList>
            <person name="Young N.D."/>
            <person name="Debelle F."/>
            <person name="Oldroyd G.E."/>
            <person name="Geurts R."/>
            <person name="Cannon S.B."/>
            <person name="Udvardi M.K."/>
            <person name="Benedito V.A."/>
            <person name="Mayer K.F."/>
            <person name="Gouzy J."/>
            <person name="Schoof H."/>
            <person name="Van de Peer Y."/>
            <person name="Proost S."/>
            <person name="Cook D.R."/>
            <person name="Meyers B.C."/>
            <person name="Spannagl M."/>
            <person name="Cheung F."/>
            <person name="De Mita S."/>
            <person name="Krishnakumar V."/>
            <person name="Gundlach H."/>
            <person name="Zhou S."/>
            <person name="Mudge J."/>
            <person name="Bharti A.K."/>
            <person name="Murray J.D."/>
            <person name="Naoumkina M.A."/>
            <person name="Rosen B."/>
            <person name="Silverstein K.A."/>
            <person name="Tang H."/>
            <person name="Rombauts S."/>
            <person name="Zhao P.X."/>
            <person name="Zhou P."/>
            <person name="Barbe V."/>
            <person name="Bardou P."/>
            <person name="Bechner M."/>
            <person name="Bellec A."/>
            <person name="Berger A."/>
            <person name="Berges H."/>
            <person name="Bidwell S."/>
            <person name="Bisseling T."/>
            <person name="Choisne N."/>
            <person name="Couloux A."/>
            <person name="Denny R."/>
            <person name="Deshpande S."/>
            <person name="Dai X."/>
            <person name="Doyle J.J."/>
            <person name="Dudez A.M."/>
            <person name="Farmer A.D."/>
            <person name="Fouteau S."/>
            <person name="Franken C."/>
            <person name="Gibelin C."/>
            <person name="Gish J."/>
            <person name="Goldstein S."/>
            <person name="Gonzalez A.J."/>
            <person name="Green P.J."/>
            <person name="Hallab A."/>
            <person name="Hartog M."/>
            <person name="Hua A."/>
            <person name="Humphray S.J."/>
            <person name="Jeong D.H."/>
            <person name="Jing Y."/>
            <person name="Jocker A."/>
            <person name="Kenton S.M."/>
            <person name="Kim D.J."/>
            <person name="Klee K."/>
            <person name="Lai H."/>
            <person name="Lang C."/>
            <person name="Lin S."/>
            <person name="Macmil S.L."/>
            <person name="Magdelenat G."/>
            <person name="Matthews L."/>
            <person name="McCorrison J."/>
            <person name="Monaghan E.L."/>
            <person name="Mun J.H."/>
            <person name="Najar F.Z."/>
            <person name="Nicholson C."/>
            <person name="Noirot C."/>
            <person name="O'Bleness M."/>
            <person name="Paule C.R."/>
            <person name="Poulain J."/>
            <person name="Prion F."/>
            <person name="Qin B."/>
            <person name="Qu C."/>
            <person name="Retzel E.F."/>
            <person name="Riddle C."/>
            <person name="Sallet E."/>
            <person name="Samain S."/>
            <person name="Samson N."/>
            <person name="Sanders I."/>
            <person name="Saurat O."/>
            <person name="Scarpelli C."/>
            <person name="Schiex T."/>
            <person name="Segurens B."/>
            <person name="Severin A.J."/>
            <person name="Sherrier D.J."/>
            <person name="Shi R."/>
            <person name="Sims S."/>
            <person name="Singer S.R."/>
            <person name="Sinharoy S."/>
            <person name="Sterck L."/>
            <person name="Viollet A."/>
            <person name="Wang B.B."/>
            <person name="Wang K."/>
            <person name="Wang M."/>
            <person name="Wang X."/>
            <person name="Warfsmann J."/>
            <person name="Weissenbach J."/>
            <person name="White D.D."/>
            <person name="White J.D."/>
            <person name="Wiley G.B."/>
            <person name="Wincker P."/>
            <person name="Xing Y."/>
            <person name="Yang L."/>
            <person name="Yao Z."/>
            <person name="Ying F."/>
            <person name="Zhai J."/>
            <person name="Zhou L."/>
            <person name="Zuber A."/>
            <person name="Denarie J."/>
            <person name="Dixon R.A."/>
            <person name="May G.D."/>
            <person name="Schwartz D.C."/>
            <person name="Rogers J."/>
            <person name="Quetier F."/>
            <person name="Town C.D."/>
            <person name="Roe B.A."/>
        </authorList>
    </citation>
    <scope>NUCLEOTIDE SEQUENCE [LARGE SCALE GENOMIC DNA]</scope>
    <source>
        <strain evidence="1">A17</strain>
        <strain evidence="2 3">cv. Jemalong A17</strain>
    </source>
</reference>
<evidence type="ECO:0000313" key="1">
    <source>
        <dbReference type="EMBL" id="AES64441.2"/>
    </source>
</evidence>
<evidence type="ECO:0000313" key="3">
    <source>
        <dbReference type="Proteomes" id="UP000002051"/>
    </source>
</evidence>
<dbReference type="AlphaFoldDB" id="G7ILZ0"/>
<reference evidence="1 3" key="2">
    <citation type="journal article" date="2014" name="BMC Genomics">
        <title>An improved genome release (version Mt4.0) for the model legume Medicago truncatula.</title>
        <authorList>
            <person name="Tang H."/>
            <person name="Krishnakumar V."/>
            <person name="Bidwell S."/>
            <person name="Rosen B."/>
            <person name="Chan A."/>
            <person name="Zhou S."/>
            <person name="Gentzbittel L."/>
            <person name="Childs K.L."/>
            <person name="Yandell M."/>
            <person name="Gundlach H."/>
            <person name="Mayer K.F."/>
            <person name="Schwartz D.C."/>
            <person name="Town C.D."/>
        </authorList>
    </citation>
    <scope>GENOME REANNOTATION</scope>
    <source>
        <strain evidence="2 3">cv. Jemalong A17</strain>
    </source>
</reference>
<dbReference type="EnsemblPlants" id="AES64441">
    <property type="protein sequence ID" value="AES64441"/>
    <property type="gene ID" value="MTR_2g025440"/>
</dbReference>
<proteinExistence type="predicted"/>
<keyword evidence="3" id="KW-1185">Reference proteome</keyword>
<protein>
    <submittedName>
        <fullName evidence="1">PPR domain protein</fullName>
    </submittedName>
</protein>
<organism evidence="1 3">
    <name type="scientific">Medicago truncatula</name>
    <name type="common">Barrel medic</name>
    <name type="synonym">Medicago tribuloides</name>
    <dbReference type="NCBI Taxonomy" id="3880"/>
    <lineage>
        <taxon>Eukaryota</taxon>
        <taxon>Viridiplantae</taxon>
        <taxon>Streptophyta</taxon>
        <taxon>Embryophyta</taxon>
        <taxon>Tracheophyta</taxon>
        <taxon>Spermatophyta</taxon>
        <taxon>Magnoliopsida</taxon>
        <taxon>eudicotyledons</taxon>
        <taxon>Gunneridae</taxon>
        <taxon>Pentapetalae</taxon>
        <taxon>rosids</taxon>
        <taxon>fabids</taxon>
        <taxon>Fabales</taxon>
        <taxon>Fabaceae</taxon>
        <taxon>Papilionoideae</taxon>
        <taxon>50 kb inversion clade</taxon>
        <taxon>NPAAA clade</taxon>
        <taxon>Hologalegina</taxon>
        <taxon>IRL clade</taxon>
        <taxon>Trifolieae</taxon>
        <taxon>Medicago</taxon>
    </lineage>
</organism>
<dbReference type="EMBL" id="CM001218">
    <property type="protein sequence ID" value="AES64441.2"/>
    <property type="molecule type" value="Genomic_DNA"/>
</dbReference>
<sequence length="228" mass="25840">MTVAVLGGCLCMILNYETTNIDGWVMKEYGSRDSWCKLFTLVKSCFHSHLTASRPLGYSGDGSKVLLEAIEVLLEVDHQKLFWYDLKSEQVIYVEGVPNWNDTVICVESLVPTSFPVDNCRKENRTTKRRLCKGRPVNQAYDLYSQMIFKKITRSCITFTYHNLIYGYCIVGQFKPAIALFRELEALKCMDSSVNVPTLVTEGGSKAAKSAICKRWCRTYCCCLSLGD</sequence>
<dbReference type="Proteomes" id="UP000002051">
    <property type="component" value="Chromosome 2"/>
</dbReference>